<reference evidence="1 2" key="1">
    <citation type="journal article" date="2022" name="Nat. Ecol. Evol.">
        <title>A masculinizing supergene underlies an exaggerated male reproductive morph in a spider.</title>
        <authorList>
            <person name="Hendrickx F."/>
            <person name="De Corte Z."/>
            <person name="Sonet G."/>
            <person name="Van Belleghem S.M."/>
            <person name="Kostlbacher S."/>
            <person name="Vangestel C."/>
        </authorList>
    </citation>
    <scope>NUCLEOTIDE SEQUENCE [LARGE SCALE GENOMIC DNA]</scope>
    <source>
        <strain evidence="1">W744_W776</strain>
    </source>
</reference>
<protein>
    <submittedName>
        <fullName evidence="1">Uncharacterized protein</fullName>
    </submittedName>
</protein>
<proteinExistence type="predicted"/>
<keyword evidence="2" id="KW-1185">Reference proteome</keyword>
<evidence type="ECO:0000313" key="1">
    <source>
        <dbReference type="EMBL" id="KAG8188769.1"/>
    </source>
</evidence>
<dbReference type="EMBL" id="JAFNEN010000231">
    <property type="protein sequence ID" value="KAG8188769.1"/>
    <property type="molecule type" value="Genomic_DNA"/>
</dbReference>
<sequence>MLSAHPSPNELQMSFLQMRGEQMGSASIHNFNDHLASLKNETPLVEMCLRRPTHDAFLYRRPSVNTFWIRRFQRHHYLRADAGLYTERVACARVNCAIRYFGK</sequence>
<comment type="caution">
    <text evidence="1">The sequence shown here is derived from an EMBL/GenBank/DDBJ whole genome shotgun (WGS) entry which is preliminary data.</text>
</comment>
<accession>A0AAV6UYL3</accession>
<dbReference type="Proteomes" id="UP000827092">
    <property type="component" value="Unassembled WGS sequence"/>
</dbReference>
<evidence type="ECO:0000313" key="2">
    <source>
        <dbReference type="Proteomes" id="UP000827092"/>
    </source>
</evidence>
<dbReference type="AlphaFoldDB" id="A0AAV6UYL3"/>
<organism evidence="1 2">
    <name type="scientific">Oedothorax gibbosus</name>
    <dbReference type="NCBI Taxonomy" id="931172"/>
    <lineage>
        <taxon>Eukaryota</taxon>
        <taxon>Metazoa</taxon>
        <taxon>Ecdysozoa</taxon>
        <taxon>Arthropoda</taxon>
        <taxon>Chelicerata</taxon>
        <taxon>Arachnida</taxon>
        <taxon>Araneae</taxon>
        <taxon>Araneomorphae</taxon>
        <taxon>Entelegynae</taxon>
        <taxon>Araneoidea</taxon>
        <taxon>Linyphiidae</taxon>
        <taxon>Erigoninae</taxon>
        <taxon>Oedothorax</taxon>
    </lineage>
</organism>
<name>A0AAV6UYL3_9ARAC</name>
<gene>
    <name evidence="1" type="ORF">JTE90_012240</name>
</gene>